<keyword evidence="2" id="KW-0812">Transmembrane</keyword>
<organism evidence="3 4">
    <name type="scientific">Delitschia confertaspora ATCC 74209</name>
    <dbReference type="NCBI Taxonomy" id="1513339"/>
    <lineage>
        <taxon>Eukaryota</taxon>
        <taxon>Fungi</taxon>
        <taxon>Dikarya</taxon>
        <taxon>Ascomycota</taxon>
        <taxon>Pezizomycotina</taxon>
        <taxon>Dothideomycetes</taxon>
        <taxon>Pleosporomycetidae</taxon>
        <taxon>Pleosporales</taxon>
        <taxon>Delitschiaceae</taxon>
        <taxon>Delitschia</taxon>
    </lineage>
</organism>
<evidence type="ECO:0000313" key="4">
    <source>
        <dbReference type="Proteomes" id="UP000799536"/>
    </source>
</evidence>
<feature type="transmembrane region" description="Helical" evidence="2">
    <location>
        <begin position="12"/>
        <end position="36"/>
    </location>
</feature>
<accession>A0A9P4JP90</accession>
<proteinExistence type="predicted"/>
<dbReference type="EMBL" id="ML993920">
    <property type="protein sequence ID" value="KAF2202892.1"/>
    <property type="molecule type" value="Genomic_DNA"/>
</dbReference>
<gene>
    <name evidence="3" type="ORF">GQ43DRAFT_439303</name>
</gene>
<sequence length="105" mass="11650">MCLSSNTVFALLNFYFANSIFITGYHFHFLLILLLVSNGLPSGTLPTPSQPLKVSASPTHTHTQEEAYGRKSRTIVDPEITRSIKMCTPHTASQCKTQSYTCALR</sequence>
<dbReference type="AlphaFoldDB" id="A0A9P4JP90"/>
<feature type="compositionally biased region" description="Polar residues" evidence="1">
    <location>
        <begin position="49"/>
        <end position="61"/>
    </location>
</feature>
<name>A0A9P4JP90_9PLEO</name>
<keyword evidence="2" id="KW-0472">Membrane</keyword>
<protein>
    <submittedName>
        <fullName evidence="3">Uncharacterized protein</fullName>
    </submittedName>
</protein>
<keyword evidence="4" id="KW-1185">Reference proteome</keyword>
<comment type="caution">
    <text evidence="3">The sequence shown here is derived from an EMBL/GenBank/DDBJ whole genome shotgun (WGS) entry which is preliminary data.</text>
</comment>
<feature type="compositionally biased region" description="Basic and acidic residues" evidence="1">
    <location>
        <begin position="62"/>
        <end position="72"/>
    </location>
</feature>
<keyword evidence="2" id="KW-1133">Transmembrane helix</keyword>
<reference evidence="3" key="1">
    <citation type="journal article" date="2020" name="Stud. Mycol.">
        <title>101 Dothideomycetes genomes: a test case for predicting lifestyles and emergence of pathogens.</title>
        <authorList>
            <person name="Haridas S."/>
            <person name="Albert R."/>
            <person name="Binder M."/>
            <person name="Bloem J."/>
            <person name="Labutti K."/>
            <person name="Salamov A."/>
            <person name="Andreopoulos B."/>
            <person name="Baker S."/>
            <person name="Barry K."/>
            <person name="Bills G."/>
            <person name="Bluhm B."/>
            <person name="Cannon C."/>
            <person name="Castanera R."/>
            <person name="Culley D."/>
            <person name="Daum C."/>
            <person name="Ezra D."/>
            <person name="Gonzalez J."/>
            <person name="Henrissat B."/>
            <person name="Kuo A."/>
            <person name="Liang C."/>
            <person name="Lipzen A."/>
            <person name="Lutzoni F."/>
            <person name="Magnuson J."/>
            <person name="Mondo S."/>
            <person name="Nolan M."/>
            <person name="Ohm R."/>
            <person name="Pangilinan J."/>
            <person name="Park H.-J."/>
            <person name="Ramirez L."/>
            <person name="Alfaro M."/>
            <person name="Sun H."/>
            <person name="Tritt A."/>
            <person name="Yoshinaga Y."/>
            <person name="Zwiers L.-H."/>
            <person name="Turgeon B."/>
            <person name="Goodwin S."/>
            <person name="Spatafora J."/>
            <person name="Crous P."/>
            <person name="Grigoriev I."/>
        </authorList>
    </citation>
    <scope>NUCLEOTIDE SEQUENCE</scope>
    <source>
        <strain evidence="3">ATCC 74209</strain>
    </source>
</reference>
<evidence type="ECO:0000256" key="2">
    <source>
        <dbReference type="SAM" id="Phobius"/>
    </source>
</evidence>
<dbReference type="Proteomes" id="UP000799536">
    <property type="component" value="Unassembled WGS sequence"/>
</dbReference>
<evidence type="ECO:0000256" key="1">
    <source>
        <dbReference type="SAM" id="MobiDB-lite"/>
    </source>
</evidence>
<evidence type="ECO:0000313" key="3">
    <source>
        <dbReference type="EMBL" id="KAF2202892.1"/>
    </source>
</evidence>
<feature type="region of interest" description="Disordered" evidence="1">
    <location>
        <begin position="49"/>
        <end position="72"/>
    </location>
</feature>